<dbReference type="GeneID" id="301305771"/>
<dbReference type="InterPro" id="IPR023837">
    <property type="entry name" value="EccCb-like_Actinobacteria"/>
</dbReference>
<dbReference type="GO" id="GO:0005886">
    <property type="term" value="C:plasma membrane"/>
    <property type="evidence" value="ECO:0007669"/>
    <property type="project" value="UniProtKB-SubCell"/>
</dbReference>
<dbReference type="Gene3D" id="3.40.50.300">
    <property type="entry name" value="P-loop containing nucleotide triphosphate hydrolases"/>
    <property type="match status" value="4"/>
</dbReference>
<feature type="binding site" evidence="9">
    <location>
        <begin position="844"/>
        <end position="851"/>
    </location>
    <ligand>
        <name>ATP</name>
        <dbReference type="ChEBI" id="CHEBI:30616"/>
    </ligand>
</feature>
<dbReference type="NCBIfam" id="TIGR03925">
    <property type="entry name" value="T7SS_EccC_b"/>
    <property type="match status" value="1"/>
</dbReference>
<evidence type="ECO:0000256" key="1">
    <source>
        <dbReference type="ARBA" id="ARBA00004651"/>
    </source>
</evidence>
<dbReference type="Proteomes" id="UP000032254">
    <property type="component" value="Unassembled WGS sequence"/>
</dbReference>
<feature type="transmembrane region" description="Helical" evidence="11">
    <location>
        <begin position="65"/>
        <end position="88"/>
    </location>
</feature>
<comment type="caution">
    <text evidence="13">The sequence shown here is derived from an EMBL/GenBank/DDBJ whole genome shotgun (WGS) entry which is preliminary data.</text>
</comment>
<reference evidence="13 14" key="1">
    <citation type="submission" date="2015-01" db="EMBL/GenBank/DDBJ databases">
        <title>Sequencing and annotation of Micromonospora carbonacea strain JXNU-1 genome.</title>
        <authorList>
            <person name="Long Z."/>
            <person name="Huang Y."/>
            <person name="Jiang Y."/>
        </authorList>
    </citation>
    <scope>NUCLEOTIDE SEQUENCE [LARGE SCALE GENOMIC DNA]</scope>
    <source>
        <strain evidence="13 14">JXNU-1</strain>
    </source>
</reference>
<feature type="region of interest" description="Disordered" evidence="10">
    <location>
        <begin position="1"/>
        <end position="20"/>
    </location>
</feature>
<keyword evidence="4" id="KW-0677">Repeat</keyword>
<dbReference type="SUPFAM" id="SSF52540">
    <property type="entry name" value="P-loop containing nucleoside triphosphate hydrolases"/>
    <property type="match status" value="3"/>
</dbReference>
<dbReference type="InterPro" id="IPR023836">
    <property type="entry name" value="EccCa-like_Actinobacteria"/>
</dbReference>
<dbReference type="InterPro" id="IPR002543">
    <property type="entry name" value="FtsK_dom"/>
</dbReference>
<keyword evidence="7 11" id="KW-1133">Transmembrane helix</keyword>
<keyword evidence="14" id="KW-1185">Reference proteome</keyword>
<evidence type="ECO:0000256" key="4">
    <source>
        <dbReference type="ARBA" id="ARBA00022737"/>
    </source>
</evidence>
<accession>A0A0D0UV99</accession>
<dbReference type="RefSeq" id="WP_043964974.1">
    <property type="nucleotide sequence ID" value="NZ_JXSX01000002.1"/>
</dbReference>
<dbReference type="PATRIC" id="fig|47853.6.peg.3575"/>
<name>A0A0D0UV99_9ACTN</name>
<evidence type="ECO:0000313" key="14">
    <source>
        <dbReference type="Proteomes" id="UP000032254"/>
    </source>
</evidence>
<evidence type="ECO:0000256" key="9">
    <source>
        <dbReference type="PROSITE-ProRule" id="PRU00289"/>
    </source>
</evidence>
<dbReference type="PROSITE" id="PS50901">
    <property type="entry name" value="FTSK"/>
    <property type="match status" value="3"/>
</dbReference>
<evidence type="ECO:0000259" key="12">
    <source>
        <dbReference type="PROSITE" id="PS50901"/>
    </source>
</evidence>
<dbReference type="EMBL" id="JXSX01000002">
    <property type="protein sequence ID" value="KIR62697.1"/>
    <property type="molecule type" value="Genomic_DNA"/>
</dbReference>
<feature type="domain" description="FtsK" evidence="12">
    <location>
        <begin position="469"/>
        <end position="669"/>
    </location>
</feature>
<keyword evidence="5 9" id="KW-0547">Nucleotide-binding</keyword>
<comment type="subcellular location">
    <subcellularLocation>
        <location evidence="1">Cell membrane</location>
        <topology evidence="1">Multi-pass membrane protein</topology>
    </subcellularLocation>
</comment>
<dbReference type="GO" id="GO:0005524">
    <property type="term" value="F:ATP binding"/>
    <property type="evidence" value="ECO:0007669"/>
    <property type="project" value="UniProtKB-UniRule"/>
</dbReference>
<dbReference type="InterPro" id="IPR003593">
    <property type="entry name" value="AAA+_ATPase"/>
</dbReference>
<proteinExistence type="predicted"/>
<evidence type="ECO:0000256" key="7">
    <source>
        <dbReference type="ARBA" id="ARBA00022989"/>
    </source>
</evidence>
<dbReference type="GO" id="GO:0003677">
    <property type="term" value="F:DNA binding"/>
    <property type="evidence" value="ECO:0007669"/>
    <property type="project" value="InterPro"/>
</dbReference>
<evidence type="ECO:0000256" key="5">
    <source>
        <dbReference type="ARBA" id="ARBA00022741"/>
    </source>
</evidence>
<protein>
    <submittedName>
        <fullName evidence="13">Secretion protein EccC</fullName>
    </submittedName>
</protein>
<feature type="binding site" evidence="9">
    <location>
        <begin position="492"/>
        <end position="499"/>
    </location>
    <ligand>
        <name>ATP</name>
        <dbReference type="ChEBI" id="CHEBI:30616"/>
    </ligand>
</feature>
<dbReference type="PANTHER" id="PTHR22683:SF1">
    <property type="entry name" value="TYPE VII SECRETION SYSTEM PROTEIN ESSC"/>
    <property type="match status" value="1"/>
</dbReference>
<evidence type="ECO:0000256" key="8">
    <source>
        <dbReference type="ARBA" id="ARBA00023136"/>
    </source>
</evidence>
<feature type="domain" description="FtsK" evidence="12">
    <location>
        <begin position="1111"/>
        <end position="1293"/>
    </location>
</feature>
<evidence type="ECO:0000256" key="6">
    <source>
        <dbReference type="ARBA" id="ARBA00022840"/>
    </source>
</evidence>
<keyword evidence="2" id="KW-1003">Cell membrane</keyword>
<evidence type="ECO:0000256" key="11">
    <source>
        <dbReference type="SAM" id="Phobius"/>
    </source>
</evidence>
<dbReference type="OrthoDB" id="9807790at2"/>
<feature type="domain" description="FtsK" evidence="12">
    <location>
        <begin position="825"/>
        <end position="1021"/>
    </location>
</feature>
<dbReference type="InterPro" id="IPR027417">
    <property type="entry name" value="P-loop_NTPase"/>
</dbReference>
<dbReference type="Pfam" id="PF01580">
    <property type="entry name" value="FtsK_SpoIIIE"/>
    <property type="match status" value="3"/>
</dbReference>
<sequence length="1328" mass="141412">MSTVVIKRPPRRPAPEIPVGELPVEAPPEIPAVTGGRWQQALMVLPMLGGSVAMAMMFGRGGGAYSYVVGGMFGLSSLAMLVTSWGSAAGTPKKSEMMAARREYLRHLGTLRRRVRQTAERQRAGLHYRHPDPGRLWSTVDSHRVWERRPGDPDFAVVRVGVGPQTLATPLVGPVTRPLEELEPMTAGALRRFLDAYAVVPDLPVALSLRSFARVFVRGGASPEGAEAGIRPGTGSPDAQALARALLTQLAVFHAPDELLIAVCAGPERRALWEWVKWLPHAHHPTRTDAVGPVRLVTSSAVELERLLDEVLASRSRFSPAGPATDGPHVVVVLDGGDLTGATDLVGDGGIDAVTVVDLDTPPPRLLDRYALLLDLRGGRLHSHSADGHAEVGTPDRLAPADAEAVARRLAPLRLATAVRGPDAPVNAELGLPELLGIGDPEGFTAEQGWAPRSARDRLRVPIGVGADGGAIELDLKESAQDGMGPHGLLIGATGSGKSELLRTLVLGLAATHSSEQLNFVLVDFKGGATFASFDRLPHTAAVITNLADALPLVDRMVDAINGELMRRQELLRRAGNYASLRDYERARAAGTPLAPLPSLLLVCDEFSELLSAKPDFIDLFVQIGRLGRSLGVHLLLASQRLEEGRLRGLDTHLSYRIGLRTFSALESRTVLGVPDAHELPRSPGHGYLRFGTEPLMRFKAAYVSGPLRRRGGATGPGGSGAPRLLTFTTHVVPVPEPPTPALTATAEDDAGRDSLLDVLVGRLAGQGPPAHQVWLPPLDAAPTLDELLGPVGVDPARGLTFANPELHGALQVPVAVVDKPFEQRRDLLWLTLGGSAGHVGVVGGPQSGKSGLLRALVCALALTHTPVEAQVYCLDFGGGGLAALRDLPHVGGVSGRTDQTAVRRTVGELVTVLVDRERRFAELGVESMAAYRQRRAALAAAGQPVTDPFGDVFLVVDGWNTLRSEYDDLEPLVTELATRGLSYGVHVVATALRWTDYRPAIRDLFGSRVELRLGDPSDSLLVRRAAATTVPDKTPGRGMTGESLHFLTALPRLAEPGGDTATLVKAVAGAWDGPAAPPVRLLPPVLPYAELDLGATAGLALPVGIAEADLRPVVLDFATEPHLLVFGDAECGKSSFLRALAATIVSRFTPQQARVILVDYRRSLLGAIETEHRIGYGTAAARTTELVESAAGYMQLRLPGPDVTPAQLRQRSWWSGPELFVLVDDYDLVASGPVNPLRALEEYLPQARDIGLHLVLARRAGGTGRGYDQFLQRLKELSTPGLVMAGSPDEGPIVGQVRPGPLPPGRARLVTRREGVRLVQLAHLPPP</sequence>
<feature type="binding site" evidence="9">
    <location>
        <begin position="1128"/>
        <end position="1135"/>
    </location>
    <ligand>
        <name>ATP</name>
        <dbReference type="ChEBI" id="CHEBI:30616"/>
    </ligand>
</feature>
<keyword evidence="6 9" id="KW-0067">ATP-binding</keyword>
<dbReference type="InterPro" id="IPR050206">
    <property type="entry name" value="FtsK/SpoIIIE/SftA"/>
</dbReference>
<keyword evidence="8 11" id="KW-0472">Membrane</keyword>
<evidence type="ECO:0000256" key="2">
    <source>
        <dbReference type="ARBA" id="ARBA00022475"/>
    </source>
</evidence>
<dbReference type="PANTHER" id="PTHR22683">
    <property type="entry name" value="SPORULATION PROTEIN RELATED"/>
    <property type="match status" value="1"/>
</dbReference>
<evidence type="ECO:0000256" key="3">
    <source>
        <dbReference type="ARBA" id="ARBA00022692"/>
    </source>
</evidence>
<dbReference type="NCBIfam" id="TIGR03924">
    <property type="entry name" value="T7SS_EccC_a"/>
    <property type="match status" value="1"/>
</dbReference>
<evidence type="ECO:0000313" key="13">
    <source>
        <dbReference type="EMBL" id="KIR62697.1"/>
    </source>
</evidence>
<keyword evidence="3 11" id="KW-0812">Transmembrane</keyword>
<dbReference type="SMART" id="SM00382">
    <property type="entry name" value="AAA"/>
    <property type="match status" value="3"/>
</dbReference>
<organism evidence="13 14">
    <name type="scientific">Micromonospora haikouensis</name>
    <dbReference type="NCBI Taxonomy" id="686309"/>
    <lineage>
        <taxon>Bacteria</taxon>
        <taxon>Bacillati</taxon>
        <taxon>Actinomycetota</taxon>
        <taxon>Actinomycetes</taxon>
        <taxon>Micromonosporales</taxon>
        <taxon>Micromonosporaceae</taxon>
        <taxon>Micromonospora</taxon>
    </lineage>
</organism>
<evidence type="ECO:0000256" key="10">
    <source>
        <dbReference type="SAM" id="MobiDB-lite"/>
    </source>
</evidence>
<gene>
    <name evidence="13" type="ORF">TK50_17085</name>
</gene>